<dbReference type="EMBL" id="BOMB01000056">
    <property type="protein sequence ID" value="GID16312.1"/>
    <property type="molecule type" value="Genomic_DNA"/>
</dbReference>
<name>A0A8J3NGD6_9ACTN</name>
<dbReference type="AlphaFoldDB" id="A0A8J3NGD6"/>
<reference evidence="1" key="1">
    <citation type="submission" date="2021-01" db="EMBL/GenBank/DDBJ databases">
        <title>Whole genome shotgun sequence of Actinocatenispora rupis NBRC 107355.</title>
        <authorList>
            <person name="Komaki H."/>
            <person name="Tamura T."/>
        </authorList>
    </citation>
    <scope>NUCLEOTIDE SEQUENCE</scope>
    <source>
        <strain evidence="1">NBRC 107355</strain>
    </source>
</reference>
<protein>
    <submittedName>
        <fullName evidence="1">Uncharacterized protein</fullName>
    </submittedName>
</protein>
<accession>A0A8J3NGD6</accession>
<proteinExistence type="predicted"/>
<organism evidence="1 2">
    <name type="scientific">Actinocatenispora rupis</name>
    <dbReference type="NCBI Taxonomy" id="519421"/>
    <lineage>
        <taxon>Bacteria</taxon>
        <taxon>Bacillati</taxon>
        <taxon>Actinomycetota</taxon>
        <taxon>Actinomycetes</taxon>
        <taxon>Micromonosporales</taxon>
        <taxon>Micromonosporaceae</taxon>
        <taxon>Actinocatenispora</taxon>
    </lineage>
</organism>
<sequence>MPFRIGTGAYDMPGMHMGHQRAVVGNPGRGGLPCRQRIRTGSSTRLSSEDILHRAGIDRIEFVNPAGCIRLASRTDSVATLPIIRTVL</sequence>
<evidence type="ECO:0000313" key="1">
    <source>
        <dbReference type="EMBL" id="GID16312.1"/>
    </source>
</evidence>
<dbReference type="Proteomes" id="UP000612808">
    <property type="component" value="Unassembled WGS sequence"/>
</dbReference>
<gene>
    <name evidence="1" type="ORF">Aru02nite_72010</name>
</gene>
<evidence type="ECO:0000313" key="2">
    <source>
        <dbReference type="Proteomes" id="UP000612808"/>
    </source>
</evidence>
<keyword evidence="2" id="KW-1185">Reference proteome</keyword>
<comment type="caution">
    <text evidence="1">The sequence shown here is derived from an EMBL/GenBank/DDBJ whole genome shotgun (WGS) entry which is preliminary data.</text>
</comment>